<dbReference type="EMBL" id="RKLR01000003">
    <property type="protein sequence ID" value="MBX0323028.1"/>
    <property type="molecule type" value="Genomic_DNA"/>
</dbReference>
<feature type="domain" description="Nudix hydrolase" evidence="2">
    <location>
        <begin position="55"/>
        <end position="152"/>
    </location>
</feature>
<dbReference type="SUPFAM" id="SSF55811">
    <property type="entry name" value="Nudix"/>
    <property type="match status" value="1"/>
</dbReference>
<protein>
    <submittedName>
        <fullName evidence="3">NUDIX domain-containing protein</fullName>
    </submittedName>
</protein>
<dbReference type="Proteomes" id="UP001430377">
    <property type="component" value="Unassembled WGS sequence"/>
</dbReference>
<feature type="compositionally biased region" description="Basic and acidic residues" evidence="1">
    <location>
        <begin position="19"/>
        <end position="33"/>
    </location>
</feature>
<dbReference type="InterPro" id="IPR000086">
    <property type="entry name" value="NUDIX_hydrolase_dom"/>
</dbReference>
<evidence type="ECO:0000256" key="1">
    <source>
        <dbReference type="SAM" id="MobiDB-lite"/>
    </source>
</evidence>
<gene>
    <name evidence="3" type="ORF">EGH21_08315</name>
</gene>
<reference evidence="3 4" key="1">
    <citation type="submission" date="2021-06" db="EMBL/GenBank/DDBJ databases">
        <title>Halomicroarcula sp. a new haloarchaeum isolated from saline soil.</title>
        <authorList>
            <person name="Duran-Viseras A."/>
            <person name="Sanchez-Porro C."/>
            <person name="Ventosa A."/>
        </authorList>
    </citation>
    <scope>NUCLEOTIDE SEQUENCE [LARGE SCALE GENOMIC DNA]</scope>
    <source>
        <strain evidence="3 4">F13</strain>
    </source>
</reference>
<evidence type="ECO:0000259" key="2">
    <source>
        <dbReference type="Pfam" id="PF00293"/>
    </source>
</evidence>
<feature type="region of interest" description="Disordered" evidence="1">
    <location>
        <begin position="1"/>
        <end position="42"/>
    </location>
</feature>
<dbReference type="Gene3D" id="3.90.79.10">
    <property type="entry name" value="Nucleoside Triphosphate Pyrophosphohydrolase"/>
    <property type="match status" value="1"/>
</dbReference>
<organism evidence="3 4">
    <name type="scientific">Haloarcula rubra</name>
    <dbReference type="NCBI Taxonomy" id="2487747"/>
    <lineage>
        <taxon>Archaea</taxon>
        <taxon>Methanobacteriati</taxon>
        <taxon>Methanobacteriota</taxon>
        <taxon>Stenosarchaea group</taxon>
        <taxon>Halobacteria</taxon>
        <taxon>Halobacteriales</taxon>
        <taxon>Haloarculaceae</taxon>
        <taxon>Haloarcula</taxon>
    </lineage>
</organism>
<keyword evidence="4" id="KW-1185">Reference proteome</keyword>
<name>A0AAW4PPW1_9EURY</name>
<dbReference type="Pfam" id="PF00293">
    <property type="entry name" value="NUDIX"/>
    <property type="match status" value="1"/>
</dbReference>
<accession>A0AAW4PPW1</accession>
<proteinExistence type="predicted"/>
<dbReference type="AlphaFoldDB" id="A0AAW4PPW1"/>
<sequence length="169" mass="18313">MTASDSRPASGPGPIYDPESLRDSDDVPFHEDTETVDETTLDRLEAMDDMAPVGVTDEDDETLVMQVTETCDWKIPAASVGPDDDFAATARRWVETNAGVAVELTAVEGVWRFEARSADSDRTAERYFVVFAASPAESRNADGEAVDIGWFTDLPADAVAVPGTDLFFD</sequence>
<dbReference type="CDD" id="cd02883">
    <property type="entry name" value="NUDIX_Hydrolase"/>
    <property type="match status" value="1"/>
</dbReference>
<dbReference type="InterPro" id="IPR015797">
    <property type="entry name" value="NUDIX_hydrolase-like_dom_sf"/>
</dbReference>
<comment type="caution">
    <text evidence="3">The sequence shown here is derived from an EMBL/GenBank/DDBJ whole genome shotgun (WGS) entry which is preliminary data.</text>
</comment>
<evidence type="ECO:0000313" key="3">
    <source>
        <dbReference type="EMBL" id="MBX0323028.1"/>
    </source>
</evidence>
<evidence type="ECO:0000313" key="4">
    <source>
        <dbReference type="Proteomes" id="UP001430377"/>
    </source>
</evidence>
<dbReference type="RefSeq" id="WP_220618014.1">
    <property type="nucleotide sequence ID" value="NZ_RKLR01000003.1"/>
</dbReference>